<sequence>MGLHWGEHGGQLTDWTASSRRTGDPGKTPRTRDASHLRVRTLWLALGRAAADVPVRRLRNPPESGRWMRDAGGSRKKRLTRCV</sequence>
<gene>
    <name evidence="2" type="ORF">NDU88_003093</name>
</gene>
<dbReference type="Proteomes" id="UP001066276">
    <property type="component" value="Chromosome 10"/>
</dbReference>
<evidence type="ECO:0000313" key="3">
    <source>
        <dbReference type="Proteomes" id="UP001066276"/>
    </source>
</evidence>
<feature type="region of interest" description="Disordered" evidence="1">
    <location>
        <begin position="57"/>
        <end position="83"/>
    </location>
</feature>
<comment type="caution">
    <text evidence="2">The sequence shown here is derived from an EMBL/GenBank/DDBJ whole genome shotgun (WGS) entry which is preliminary data.</text>
</comment>
<name>A0AAV7M2Y6_PLEWA</name>
<accession>A0AAV7M2Y6</accession>
<dbReference type="AlphaFoldDB" id="A0AAV7M2Y6"/>
<keyword evidence="3" id="KW-1185">Reference proteome</keyword>
<evidence type="ECO:0000313" key="2">
    <source>
        <dbReference type="EMBL" id="KAJ1097977.1"/>
    </source>
</evidence>
<proteinExistence type="predicted"/>
<feature type="compositionally biased region" description="Basic residues" evidence="1">
    <location>
        <begin position="74"/>
        <end position="83"/>
    </location>
</feature>
<organism evidence="2 3">
    <name type="scientific">Pleurodeles waltl</name>
    <name type="common">Iberian ribbed newt</name>
    <dbReference type="NCBI Taxonomy" id="8319"/>
    <lineage>
        <taxon>Eukaryota</taxon>
        <taxon>Metazoa</taxon>
        <taxon>Chordata</taxon>
        <taxon>Craniata</taxon>
        <taxon>Vertebrata</taxon>
        <taxon>Euteleostomi</taxon>
        <taxon>Amphibia</taxon>
        <taxon>Batrachia</taxon>
        <taxon>Caudata</taxon>
        <taxon>Salamandroidea</taxon>
        <taxon>Salamandridae</taxon>
        <taxon>Pleurodelinae</taxon>
        <taxon>Pleurodeles</taxon>
    </lineage>
</organism>
<protein>
    <submittedName>
        <fullName evidence="2">Uncharacterized protein</fullName>
    </submittedName>
</protein>
<dbReference type="EMBL" id="JANPWB010000014">
    <property type="protein sequence ID" value="KAJ1097977.1"/>
    <property type="molecule type" value="Genomic_DNA"/>
</dbReference>
<evidence type="ECO:0000256" key="1">
    <source>
        <dbReference type="SAM" id="MobiDB-lite"/>
    </source>
</evidence>
<reference evidence="2" key="1">
    <citation type="journal article" date="2022" name="bioRxiv">
        <title>Sequencing and chromosome-scale assembly of the giantPleurodeles waltlgenome.</title>
        <authorList>
            <person name="Brown T."/>
            <person name="Elewa A."/>
            <person name="Iarovenko S."/>
            <person name="Subramanian E."/>
            <person name="Araus A.J."/>
            <person name="Petzold A."/>
            <person name="Susuki M."/>
            <person name="Suzuki K.-i.T."/>
            <person name="Hayashi T."/>
            <person name="Toyoda A."/>
            <person name="Oliveira C."/>
            <person name="Osipova E."/>
            <person name="Leigh N.D."/>
            <person name="Simon A."/>
            <person name="Yun M.H."/>
        </authorList>
    </citation>
    <scope>NUCLEOTIDE SEQUENCE</scope>
    <source>
        <strain evidence="2">20211129_DDA</strain>
        <tissue evidence="2">Liver</tissue>
    </source>
</reference>
<feature type="region of interest" description="Disordered" evidence="1">
    <location>
        <begin position="1"/>
        <end position="34"/>
    </location>
</feature>